<sequence length="264" mass="31186">MKWGELFNCIHNLIKAFEDLPYHIFIIPEKGEGVRLVLFPDKSIHKAVNDFTRNSIKKYLKKTPTSTPPSNIEFGKTLWMNYPNNSLYENNFKFHFNVHNEFHEKDKFLFNYSQILSTWILKNPFQKEDLLSVFLQLIITISKLHDQRSVCLSIQDIINKIFLKHELMQDLTIAEQIRSHACADLVFNFESILELNAINASEKTYDTSTWEFFQRVSNLLIVKPQGRSNFVELIMHTILHLGLDYRGQLYVLYLVQEFFIKTCK</sequence>
<evidence type="ECO:0000313" key="1">
    <source>
        <dbReference type="EMBL" id="TDO22362.1"/>
    </source>
</evidence>
<gene>
    <name evidence="1" type="ORF">CLV32_1331</name>
</gene>
<protein>
    <recommendedName>
        <fullName evidence="3">Thiopeptide-type bacteriocin biosynthesis protein</fullName>
    </recommendedName>
</protein>
<organism evidence="1 2">
    <name type="scientific">Pedobacter duraquae</name>
    <dbReference type="NCBI Taxonomy" id="425511"/>
    <lineage>
        <taxon>Bacteria</taxon>
        <taxon>Pseudomonadati</taxon>
        <taxon>Bacteroidota</taxon>
        <taxon>Sphingobacteriia</taxon>
        <taxon>Sphingobacteriales</taxon>
        <taxon>Sphingobacteriaceae</taxon>
        <taxon>Pedobacter</taxon>
    </lineage>
</organism>
<proteinExistence type="predicted"/>
<comment type="caution">
    <text evidence="1">The sequence shown here is derived from an EMBL/GenBank/DDBJ whole genome shotgun (WGS) entry which is preliminary data.</text>
</comment>
<dbReference type="Proteomes" id="UP000295499">
    <property type="component" value="Unassembled WGS sequence"/>
</dbReference>
<name>A0A4R6IJZ3_9SPHI</name>
<reference evidence="1 2" key="1">
    <citation type="submission" date="2019-03" db="EMBL/GenBank/DDBJ databases">
        <title>Genomic Encyclopedia of Archaeal and Bacterial Type Strains, Phase II (KMG-II): from individual species to whole genera.</title>
        <authorList>
            <person name="Goeker M."/>
        </authorList>
    </citation>
    <scope>NUCLEOTIDE SEQUENCE [LARGE SCALE GENOMIC DNA]</scope>
    <source>
        <strain evidence="1 2">DSM 19034</strain>
    </source>
</reference>
<keyword evidence="2" id="KW-1185">Reference proteome</keyword>
<evidence type="ECO:0000313" key="2">
    <source>
        <dbReference type="Proteomes" id="UP000295499"/>
    </source>
</evidence>
<evidence type="ECO:0008006" key="3">
    <source>
        <dbReference type="Google" id="ProtNLM"/>
    </source>
</evidence>
<dbReference type="RefSeq" id="WP_133553656.1">
    <property type="nucleotide sequence ID" value="NZ_SNWM01000002.1"/>
</dbReference>
<dbReference type="AlphaFoldDB" id="A0A4R6IJZ3"/>
<dbReference type="EMBL" id="SNWM01000002">
    <property type="protein sequence ID" value="TDO22362.1"/>
    <property type="molecule type" value="Genomic_DNA"/>
</dbReference>
<accession>A0A4R6IJZ3</accession>
<dbReference type="OrthoDB" id="1273722at2"/>